<organism evidence="3">
    <name type="scientific">Schizophyllum commune (strain H4-8 / FGSC 9210)</name>
    <name type="common">Split gill fungus</name>
    <dbReference type="NCBI Taxonomy" id="578458"/>
    <lineage>
        <taxon>Eukaryota</taxon>
        <taxon>Fungi</taxon>
        <taxon>Dikarya</taxon>
        <taxon>Basidiomycota</taxon>
        <taxon>Agaricomycotina</taxon>
        <taxon>Agaricomycetes</taxon>
        <taxon>Agaricomycetidae</taxon>
        <taxon>Agaricales</taxon>
        <taxon>Schizophyllaceae</taxon>
        <taxon>Schizophyllum</taxon>
    </lineage>
</organism>
<dbReference type="KEGG" id="scm:SCHCO_02056883"/>
<evidence type="ECO:0000313" key="3">
    <source>
        <dbReference type="Proteomes" id="UP000007431"/>
    </source>
</evidence>
<proteinExistence type="predicted"/>
<reference evidence="2 3" key="1">
    <citation type="journal article" date="2010" name="Nat. Biotechnol.">
        <title>Genome sequence of the model mushroom Schizophyllum commune.</title>
        <authorList>
            <person name="Ohm R.A."/>
            <person name="de Jong J.F."/>
            <person name="Lugones L.G."/>
            <person name="Aerts A."/>
            <person name="Kothe E."/>
            <person name="Stajich J.E."/>
            <person name="de Vries R.P."/>
            <person name="Record E."/>
            <person name="Levasseur A."/>
            <person name="Baker S.E."/>
            <person name="Bartholomew K.A."/>
            <person name="Coutinho P.M."/>
            <person name="Erdmann S."/>
            <person name="Fowler T.J."/>
            <person name="Gathman A.C."/>
            <person name="Lombard V."/>
            <person name="Henrissat B."/>
            <person name="Knabe N."/>
            <person name="Kuees U."/>
            <person name="Lilly W.W."/>
            <person name="Lindquist E."/>
            <person name="Lucas S."/>
            <person name="Magnuson J.K."/>
            <person name="Piumi F."/>
            <person name="Raudaskoski M."/>
            <person name="Salamov A."/>
            <person name="Schmutz J."/>
            <person name="Schwarze F.W.M.R."/>
            <person name="vanKuyk P.A."/>
            <person name="Horton J.S."/>
            <person name="Grigoriev I.V."/>
            <person name="Woesten H.A.B."/>
        </authorList>
    </citation>
    <scope>NUCLEOTIDE SEQUENCE [LARGE SCALE GENOMIC DNA]</scope>
    <source>
        <strain evidence="3">H4-8 / FGSC 9210</strain>
    </source>
</reference>
<evidence type="ECO:0000313" key="2">
    <source>
        <dbReference type="EMBL" id="EFI93756.1"/>
    </source>
</evidence>
<protein>
    <submittedName>
        <fullName evidence="2">Uncharacterized protein</fullName>
    </submittedName>
</protein>
<dbReference type="Proteomes" id="UP000007431">
    <property type="component" value="Unassembled WGS sequence"/>
</dbReference>
<feature type="compositionally biased region" description="Low complexity" evidence="1">
    <location>
        <begin position="246"/>
        <end position="272"/>
    </location>
</feature>
<gene>
    <name evidence="2" type="ORF">SCHCODRAFT_237027</name>
</gene>
<dbReference type="EMBL" id="GL377310">
    <property type="protein sequence ID" value="EFI93756.1"/>
    <property type="molecule type" value="Genomic_DNA"/>
</dbReference>
<evidence type="ECO:0000256" key="1">
    <source>
        <dbReference type="SAM" id="MobiDB-lite"/>
    </source>
</evidence>
<dbReference type="OMA" id="FLMEARQ"/>
<feature type="region of interest" description="Disordered" evidence="1">
    <location>
        <begin position="241"/>
        <end position="356"/>
    </location>
</feature>
<name>D8QDX3_SCHCM</name>
<sequence length="356" mass="38602">MSSRNASVIIEGLAVVRVLRSLQSLTTEYEASFSTVINPEYGCPVNVHALLRHFSRDPAPSIPAQGALYHVMAKVVKLDRGAEQIPQNANRQPQEYMLGGDIIRMKPFRLPKTSDPSKKKEPLDNVTNEWPALIMVAAHVSSTHPTDFSYTFRASQWTAHNPRGSINIKAIIPNESKWSKDKLRGVPTINTIVHVTGHLQGVEFPSVASSDSDDDNSAANSAPDPDPFFVIEVSSFLEYLSGRNEPTTPGPSSTQATTTSSAPSSPSKPSLSMARARKSHATNTTPTKATIPPSQPSSSRIQPQPSSSRALEKQPEPGNRPANPQPNPSPSSTLTNVESDDDAEESPSRKRKRGTK</sequence>
<dbReference type="AlphaFoldDB" id="D8QDX3"/>
<feature type="region of interest" description="Disordered" evidence="1">
    <location>
        <begin position="205"/>
        <end position="226"/>
    </location>
</feature>
<dbReference type="InParanoid" id="D8QDX3"/>
<dbReference type="GeneID" id="9590458"/>
<dbReference type="RefSeq" id="XP_003028659.1">
    <property type="nucleotide sequence ID" value="XM_003028613.1"/>
</dbReference>
<dbReference type="HOGENOM" id="CLU_778803_0_0_1"/>
<dbReference type="VEuPathDB" id="FungiDB:SCHCODRAFT_02056883"/>
<keyword evidence="3" id="KW-1185">Reference proteome</keyword>
<feature type="compositionally biased region" description="Low complexity" evidence="1">
    <location>
        <begin position="296"/>
        <end position="309"/>
    </location>
</feature>
<accession>D8QDX3</accession>